<dbReference type="PANTHER" id="PTHR30289">
    <property type="entry name" value="UNCHARACTERIZED PROTEIN YBCL-RELATED"/>
    <property type="match status" value="1"/>
</dbReference>
<reference evidence="1 2" key="1">
    <citation type="submission" date="2020-07" db="EMBL/GenBank/DDBJ databases">
        <title>Spirosoma foliorum sp. nov., isolated from the leaves on the Nejang mountain Korea, Republic of.</title>
        <authorList>
            <person name="Ho H."/>
            <person name="Lee Y.-J."/>
            <person name="Nurcahyanto D.-A."/>
            <person name="Kim S.-G."/>
        </authorList>
    </citation>
    <scope>NUCLEOTIDE SEQUENCE [LARGE SCALE GENOMIC DNA]</scope>
    <source>
        <strain evidence="1 2">PL0136</strain>
    </source>
</reference>
<dbReference type="Pfam" id="PF01161">
    <property type="entry name" value="PBP"/>
    <property type="match status" value="1"/>
</dbReference>
<dbReference type="InterPro" id="IPR008914">
    <property type="entry name" value="PEBP"/>
</dbReference>
<dbReference type="InterPro" id="IPR005247">
    <property type="entry name" value="YbhB_YbcL/LppC-like"/>
</dbReference>
<proteinExistence type="predicted"/>
<dbReference type="Proteomes" id="UP000515369">
    <property type="component" value="Chromosome"/>
</dbReference>
<dbReference type="CDD" id="cd00865">
    <property type="entry name" value="PEBP_bact_arch"/>
    <property type="match status" value="1"/>
</dbReference>
<dbReference type="RefSeq" id="WP_182458552.1">
    <property type="nucleotide sequence ID" value="NZ_CP059732.1"/>
</dbReference>
<dbReference type="KEGG" id="sfol:H3H32_25345"/>
<sequence length="197" mass="21690">MRNYWRLPVGLLLLVSLVVLIMHIRAKTGRQSEEENLATLKKNITLSSRSFPPNGDIPEDCSCRGKGISPALMWETDQPAVESYVILATDYDVPTPAFPVFNLSHWTIYNLPGSVHSIPEAVSDEQMHMLGGKVGKNSIGNQAFMAACPPAGRHAYVFRIYALDQLLSFSAVPDKHALLDAMSGHIVGYGELTGYFQ</sequence>
<dbReference type="AlphaFoldDB" id="A0A7G5GQX7"/>
<accession>A0A7G5GQX7</accession>
<evidence type="ECO:0000313" key="2">
    <source>
        <dbReference type="Proteomes" id="UP000515369"/>
    </source>
</evidence>
<gene>
    <name evidence="1" type="ORF">H3H32_25345</name>
</gene>
<dbReference type="SUPFAM" id="SSF49777">
    <property type="entry name" value="PEBP-like"/>
    <property type="match status" value="1"/>
</dbReference>
<name>A0A7G5GQX7_9BACT</name>
<keyword evidence="2" id="KW-1185">Reference proteome</keyword>
<dbReference type="PANTHER" id="PTHR30289:SF1">
    <property type="entry name" value="PEBP (PHOSPHATIDYLETHANOLAMINE-BINDING PROTEIN) FAMILY PROTEIN"/>
    <property type="match status" value="1"/>
</dbReference>
<protein>
    <submittedName>
        <fullName evidence="1">YbhB/YbcL family Raf kinase inhibitor-like protein</fullName>
    </submittedName>
</protein>
<dbReference type="EMBL" id="CP059732">
    <property type="protein sequence ID" value="QMW01269.1"/>
    <property type="molecule type" value="Genomic_DNA"/>
</dbReference>
<evidence type="ECO:0000313" key="1">
    <source>
        <dbReference type="EMBL" id="QMW01269.1"/>
    </source>
</evidence>
<organism evidence="1 2">
    <name type="scientific">Spirosoma foliorum</name>
    <dbReference type="NCBI Taxonomy" id="2710596"/>
    <lineage>
        <taxon>Bacteria</taxon>
        <taxon>Pseudomonadati</taxon>
        <taxon>Bacteroidota</taxon>
        <taxon>Cytophagia</taxon>
        <taxon>Cytophagales</taxon>
        <taxon>Cytophagaceae</taxon>
        <taxon>Spirosoma</taxon>
    </lineage>
</organism>
<dbReference type="NCBIfam" id="TIGR00481">
    <property type="entry name" value="YbhB/YbcL family Raf kinase inhibitor-like protein"/>
    <property type="match status" value="1"/>
</dbReference>
<dbReference type="InterPro" id="IPR036610">
    <property type="entry name" value="PEBP-like_sf"/>
</dbReference>
<dbReference type="Gene3D" id="3.90.280.10">
    <property type="entry name" value="PEBP-like"/>
    <property type="match status" value="1"/>
</dbReference>